<gene>
    <name evidence="1" type="ORF">D0U04_30055</name>
</gene>
<sequence length="39" mass="4345">MLLSIEHVGSISVNNLSTKPIIDLDLVMENHNMLPKVTQ</sequence>
<evidence type="ECO:0000313" key="2">
    <source>
        <dbReference type="Proteomes" id="UP000264294"/>
    </source>
</evidence>
<dbReference type="InterPro" id="IPR007344">
    <property type="entry name" value="GrpB/CoaE"/>
</dbReference>
<accession>A0ABX9KLY6</accession>
<dbReference type="Gene3D" id="3.30.460.10">
    <property type="entry name" value="Beta Polymerase, domain 2"/>
    <property type="match status" value="1"/>
</dbReference>
<keyword evidence="2" id="KW-1185">Reference proteome</keyword>
<reference evidence="1 2" key="1">
    <citation type="submission" date="2018-08" db="EMBL/GenBank/DDBJ databases">
        <title>Bacillus clarus sp. nov. strain PS00077A.</title>
        <authorList>
            <person name="Mendez Acevedo M."/>
            <person name="Carroll L."/>
            <person name="Mukherjee M."/>
            <person name="Wiedmann M."/>
            <person name="Kovac J."/>
        </authorList>
    </citation>
    <scope>NUCLEOTIDE SEQUENCE [LARGE SCALE GENOMIC DNA]</scope>
    <source>
        <strain evidence="1 2">PS00077A</strain>
    </source>
</reference>
<protein>
    <submittedName>
        <fullName evidence="1">Uncharacterized protein</fullName>
    </submittedName>
</protein>
<proteinExistence type="predicted"/>
<dbReference type="Pfam" id="PF04229">
    <property type="entry name" value="GrpB"/>
    <property type="match status" value="1"/>
</dbReference>
<dbReference type="SUPFAM" id="SSF81301">
    <property type="entry name" value="Nucleotidyltransferase"/>
    <property type="match status" value="1"/>
</dbReference>
<dbReference type="InterPro" id="IPR043519">
    <property type="entry name" value="NT_sf"/>
</dbReference>
<dbReference type="Proteomes" id="UP000264294">
    <property type="component" value="Unassembled WGS sequence"/>
</dbReference>
<comment type="caution">
    <text evidence="1">The sequence shown here is derived from an EMBL/GenBank/DDBJ whole genome shotgun (WGS) entry which is preliminary data.</text>
</comment>
<name>A0ABX9KLY6_9BACI</name>
<evidence type="ECO:0000313" key="1">
    <source>
        <dbReference type="EMBL" id="RFT61720.1"/>
    </source>
</evidence>
<dbReference type="EMBL" id="QVOD01000102">
    <property type="protein sequence ID" value="RFT61720.1"/>
    <property type="molecule type" value="Genomic_DNA"/>
</dbReference>
<organism evidence="1 2">
    <name type="scientific">Bacillus clarus</name>
    <dbReference type="NCBI Taxonomy" id="2338372"/>
    <lineage>
        <taxon>Bacteria</taxon>
        <taxon>Bacillati</taxon>
        <taxon>Bacillota</taxon>
        <taxon>Bacilli</taxon>
        <taxon>Bacillales</taxon>
        <taxon>Bacillaceae</taxon>
        <taxon>Bacillus</taxon>
        <taxon>Bacillus cereus group</taxon>
    </lineage>
</organism>